<dbReference type="Proteomes" id="UP000199170">
    <property type="component" value="Unassembled WGS sequence"/>
</dbReference>
<evidence type="ECO:0000313" key="3">
    <source>
        <dbReference type="Proteomes" id="UP000199170"/>
    </source>
</evidence>
<proteinExistence type="predicted"/>
<dbReference type="AlphaFoldDB" id="A0A1H3DHF9"/>
<feature type="transmembrane region" description="Helical" evidence="1">
    <location>
        <begin position="20"/>
        <end position="42"/>
    </location>
</feature>
<evidence type="ECO:0000313" key="2">
    <source>
        <dbReference type="EMBL" id="SDX65855.1"/>
    </source>
</evidence>
<dbReference type="EMBL" id="FNPB01000001">
    <property type="protein sequence ID" value="SDX65855.1"/>
    <property type="molecule type" value="Genomic_DNA"/>
</dbReference>
<organism evidence="2 3">
    <name type="scientific">Halobellus clavatus</name>
    <dbReference type="NCBI Taxonomy" id="660517"/>
    <lineage>
        <taxon>Archaea</taxon>
        <taxon>Methanobacteriati</taxon>
        <taxon>Methanobacteriota</taxon>
        <taxon>Stenosarchaea group</taxon>
        <taxon>Halobacteria</taxon>
        <taxon>Halobacteriales</taxon>
        <taxon>Haloferacaceae</taxon>
        <taxon>Halobellus</taxon>
    </lineage>
</organism>
<keyword evidence="3" id="KW-1185">Reference proteome</keyword>
<keyword evidence="1" id="KW-0472">Membrane</keyword>
<gene>
    <name evidence="2" type="ORF">SAMN04487946_101580</name>
</gene>
<sequence>MQKCLWPLIREPGSSQFLGYFVGKIGVGFVVVAFFQVLYHLVDLIPFIKTPLGHICWNCRNTKSSDKTNCSKVILCN</sequence>
<evidence type="ECO:0000256" key="1">
    <source>
        <dbReference type="SAM" id="Phobius"/>
    </source>
</evidence>
<reference evidence="3" key="1">
    <citation type="submission" date="2016-10" db="EMBL/GenBank/DDBJ databases">
        <authorList>
            <person name="Varghese N."/>
            <person name="Submissions S."/>
        </authorList>
    </citation>
    <scope>NUCLEOTIDE SEQUENCE [LARGE SCALE GENOMIC DNA]</scope>
    <source>
        <strain evidence="3">CGMCC 1.10118</strain>
    </source>
</reference>
<keyword evidence="1" id="KW-1133">Transmembrane helix</keyword>
<keyword evidence="1" id="KW-0812">Transmembrane</keyword>
<name>A0A1H3DHF9_9EURY</name>
<accession>A0A1H3DHF9</accession>
<protein>
    <submittedName>
        <fullName evidence="2">Uncharacterized protein</fullName>
    </submittedName>
</protein>